<keyword evidence="6" id="KW-0732">Signal</keyword>
<dbReference type="SUPFAM" id="SSF49899">
    <property type="entry name" value="Concanavalin A-like lectins/glucanases"/>
    <property type="match status" value="2"/>
</dbReference>
<feature type="disulfide bond" evidence="5">
    <location>
        <begin position="599"/>
        <end position="608"/>
    </location>
</feature>
<reference evidence="11 12" key="1">
    <citation type="submission" date="2024-05" db="EMBL/GenBank/DDBJ databases">
        <title>Culex pipiens pipiens assembly and annotation.</title>
        <authorList>
            <person name="Alout H."/>
            <person name="Durand T."/>
        </authorList>
    </citation>
    <scope>NUCLEOTIDE SEQUENCE [LARGE SCALE GENOMIC DNA]</scope>
    <source>
        <strain evidence="11">HA-2024</strain>
        <tissue evidence="11">Whole body</tissue>
    </source>
</reference>
<dbReference type="PANTHER" id="PTHR24260">
    <property type="match status" value="1"/>
</dbReference>
<comment type="caution">
    <text evidence="11">The sequence shown here is derived from an EMBL/GenBank/DDBJ whole genome shotgun (WGS) entry which is preliminary data.</text>
</comment>
<dbReference type="SUPFAM" id="SSF50494">
    <property type="entry name" value="Trypsin-like serine proteases"/>
    <property type="match status" value="1"/>
</dbReference>
<dbReference type="CDD" id="cd00054">
    <property type="entry name" value="EGF_CA"/>
    <property type="match status" value="2"/>
</dbReference>
<dbReference type="InterPro" id="IPR000742">
    <property type="entry name" value="EGF"/>
</dbReference>
<keyword evidence="2" id="KW-0964">Secreted</keyword>
<dbReference type="InterPro" id="IPR007110">
    <property type="entry name" value="Ig-like_dom"/>
</dbReference>
<dbReference type="CDD" id="cd00190">
    <property type="entry name" value="Tryp_SPc"/>
    <property type="match status" value="1"/>
</dbReference>
<evidence type="ECO:0000256" key="4">
    <source>
        <dbReference type="ARBA" id="ARBA00024195"/>
    </source>
</evidence>
<dbReference type="SUPFAM" id="SSF57196">
    <property type="entry name" value="EGF/Laminin"/>
    <property type="match status" value="1"/>
</dbReference>
<dbReference type="Pfam" id="PF00008">
    <property type="entry name" value="EGF"/>
    <property type="match status" value="1"/>
</dbReference>
<sequence>MLAGSTSGGSSLKVVFIVVILGLVLGETLAGEVYRDEQCAVLDAGFDSRIGYGEEADKSDWPWHGALFFGRLYKCGCTLVNEWFVLTAAHCCFNPDTGYSFSVALLRVKLGVFDLSQHHFDQRTAWEYGVDSVKVHPEFTTSGHRHDLALMLLKKCVELNQFVRPIALDAGDSSWIELSAGTSGTVVGWGLTESDTLSNELRLAQMPIVRYVDCAMSNPAVFGQLIHTGMFCAGAKNGSSVCNGDSGGGMYVSRDNQWKLRGVVSFGATRDGTNLCDLYSFAVFVNVPHYKEWIQQELDSFDRQARVPRIMNPDFKSVFIAERNSSISLVCNYEPNSTIRSIRWTREIGEYRQQVELSSDLTYGESVRNDILTLLHLEAAHSGRYSCAVEYADRTTVLDNRTVSVTGVIPRFERGAYMALPIRIRGDYFNLRLTFRVEKLSGTLFHAEDGCGKELVSVVLNNGKVEFQYWTERNTTRKITSLENGVQLGQWHKLEIKILHGKGVFLLDKRLQELFYADIAESCYLGQDFVYLGGYENSVESGLIGCISGLVLNDEQIDLWKSSTRARNVTQCLPCSVNPCQNGGVCVESLGTDPVQCFCEEGFVGRRCSNRGTGCSSNPCRGGICKDEEEGSRCICPNDKTGRFCERSNVLSGESLRFDSYGYALYRITNTTNLQIRFRVKISEEQRSLVAFLSEDIYDANNGIALVLADTKLQLQIFQDMEVKPLVLQSSVALKLDNWYSVLIELQGKEVYFQVDYESALITNVSSRSDERDRNLHLGGLDEHVNSYRFNGSRIGFSGCIEELTISNVPLNMSTSFINAKNVENCH</sequence>
<dbReference type="AlphaFoldDB" id="A0ABD1D2L4"/>
<name>A0ABD1D2L4_CULPP</name>
<dbReference type="InterPro" id="IPR043504">
    <property type="entry name" value="Peptidase_S1_PA_chymotrypsin"/>
</dbReference>
<keyword evidence="3 5" id="KW-1015">Disulfide bond</keyword>
<dbReference type="Pfam" id="PF02210">
    <property type="entry name" value="Laminin_G_2"/>
    <property type="match status" value="2"/>
</dbReference>
<dbReference type="PROSITE" id="PS00134">
    <property type="entry name" value="TRYPSIN_HIS"/>
    <property type="match status" value="1"/>
</dbReference>
<feature type="domain" description="Ig-like" evidence="10">
    <location>
        <begin position="308"/>
        <end position="404"/>
    </location>
</feature>
<accession>A0ABD1D2L4</accession>
<dbReference type="Gene3D" id="2.10.25.10">
    <property type="entry name" value="Laminin"/>
    <property type="match status" value="2"/>
</dbReference>
<evidence type="ECO:0000256" key="6">
    <source>
        <dbReference type="SAM" id="SignalP"/>
    </source>
</evidence>
<evidence type="ECO:0000259" key="9">
    <source>
        <dbReference type="PROSITE" id="PS50240"/>
    </source>
</evidence>
<keyword evidence="5" id="KW-0245">EGF-like domain</keyword>
<dbReference type="PANTHER" id="PTHR24260:SF136">
    <property type="entry name" value="GH08193P-RELATED"/>
    <property type="match status" value="1"/>
</dbReference>
<dbReference type="EMBL" id="JBEHCU010007871">
    <property type="protein sequence ID" value="KAL1391463.1"/>
    <property type="molecule type" value="Genomic_DNA"/>
</dbReference>
<evidence type="ECO:0000259" key="8">
    <source>
        <dbReference type="PROSITE" id="PS50026"/>
    </source>
</evidence>
<dbReference type="SMART" id="SM00181">
    <property type="entry name" value="EGF"/>
    <property type="match status" value="2"/>
</dbReference>
<dbReference type="SUPFAM" id="SSF48726">
    <property type="entry name" value="Immunoglobulin"/>
    <property type="match status" value="1"/>
</dbReference>
<organism evidence="11 12">
    <name type="scientific">Culex pipiens pipiens</name>
    <name type="common">Northern house mosquito</name>
    <dbReference type="NCBI Taxonomy" id="38569"/>
    <lineage>
        <taxon>Eukaryota</taxon>
        <taxon>Metazoa</taxon>
        <taxon>Ecdysozoa</taxon>
        <taxon>Arthropoda</taxon>
        <taxon>Hexapoda</taxon>
        <taxon>Insecta</taxon>
        <taxon>Pterygota</taxon>
        <taxon>Neoptera</taxon>
        <taxon>Endopterygota</taxon>
        <taxon>Diptera</taxon>
        <taxon>Nematocera</taxon>
        <taxon>Culicoidea</taxon>
        <taxon>Culicidae</taxon>
        <taxon>Culicinae</taxon>
        <taxon>Culicini</taxon>
        <taxon>Culex</taxon>
        <taxon>Culex</taxon>
    </lineage>
</organism>
<dbReference type="InterPro" id="IPR013320">
    <property type="entry name" value="ConA-like_dom_sf"/>
</dbReference>
<gene>
    <name evidence="11" type="ORF">pipiens_003163</name>
</gene>
<dbReference type="Pfam" id="PF00089">
    <property type="entry name" value="Trypsin"/>
    <property type="match status" value="1"/>
</dbReference>
<dbReference type="Proteomes" id="UP001562425">
    <property type="component" value="Unassembled WGS sequence"/>
</dbReference>
<feature type="disulfide bond" evidence="5">
    <location>
        <begin position="615"/>
        <end position="625"/>
    </location>
</feature>
<dbReference type="Gene3D" id="2.60.40.10">
    <property type="entry name" value="Immunoglobulins"/>
    <property type="match status" value="1"/>
</dbReference>
<evidence type="ECO:0000256" key="3">
    <source>
        <dbReference type="ARBA" id="ARBA00023157"/>
    </source>
</evidence>
<dbReference type="PROSITE" id="PS50240">
    <property type="entry name" value="TRYPSIN_DOM"/>
    <property type="match status" value="1"/>
</dbReference>
<dbReference type="PROSITE" id="PS01186">
    <property type="entry name" value="EGF_2"/>
    <property type="match status" value="1"/>
</dbReference>
<protein>
    <submittedName>
        <fullName evidence="11">Uncharacterized protein</fullName>
    </submittedName>
</protein>
<dbReference type="GO" id="GO:0005576">
    <property type="term" value="C:extracellular region"/>
    <property type="evidence" value="ECO:0007669"/>
    <property type="project" value="UniProtKB-SubCell"/>
</dbReference>
<dbReference type="CDD" id="cd00110">
    <property type="entry name" value="LamG"/>
    <property type="match status" value="2"/>
</dbReference>
<dbReference type="PRINTS" id="PR00722">
    <property type="entry name" value="CHYMOTRYPSIN"/>
</dbReference>
<feature type="domain" description="Laminin G" evidence="7">
    <location>
        <begin position="407"/>
        <end position="575"/>
    </location>
</feature>
<feature type="chain" id="PRO_5044883786" evidence="6">
    <location>
        <begin position="31"/>
        <end position="827"/>
    </location>
</feature>
<dbReference type="SMART" id="SM00020">
    <property type="entry name" value="Tryp_SPc"/>
    <property type="match status" value="1"/>
</dbReference>
<dbReference type="PROSITE" id="PS00022">
    <property type="entry name" value="EGF_1"/>
    <property type="match status" value="2"/>
</dbReference>
<evidence type="ECO:0000259" key="10">
    <source>
        <dbReference type="PROSITE" id="PS50835"/>
    </source>
</evidence>
<feature type="domain" description="EGF-like" evidence="8">
    <location>
        <begin position="611"/>
        <end position="646"/>
    </location>
</feature>
<evidence type="ECO:0000313" key="11">
    <source>
        <dbReference type="EMBL" id="KAL1391463.1"/>
    </source>
</evidence>
<dbReference type="InterPro" id="IPR009003">
    <property type="entry name" value="Peptidase_S1_PA"/>
</dbReference>
<dbReference type="CDD" id="cd00096">
    <property type="entry name" value="Ig"/>
    <property type="match status" value="1"/>
</dbReference>
<dbReference type="Gene3D" id="2.40.10.10">
    <property type="entry name" value="Trypsin-like serine proteases"/>
    <property type="match status" value="1"/>
</dbReference>
<proteinExistence type="inferred from homology"/>
<dbReference type="PROSITE" id="PS50025">
    <property type="entry name" value="LAM_G_DOMAIN"/>
    <property type="match status" value="2"/>
</dbReference>
<comment type="caution">
    <text evidence="5">Lacks conserved residue(s) required for the propagation of feature annotation.</text>
</comment>
<feature type="signal peptide" evidence="6">
    <location>
        <begin position="1"/>
        <end position="30"/>
    </location>
</feature>
<dbReference type="PROSITE" id="PS50026">
    <property type="entry name" value="EGF_3"/>
    <property type="match status" value="2"/>
</dbReference>
<dbReference type="InterPro" id="IPR001314">
    <property type="entry name" value="Peptidase_S1A"/>
</dbReference>
<dbReference type="InterPro" id="IPR001254">
    <property type="entry name" value="Trypsin_dom"/>
</dbReference>
<feature type="domain" description="Peptidase S1" evidence="9">
    <location>
        <begin position="50"/>
        <end position="299"/>
    </location>
</feature>
<dbReference type="InterPro" id="IPR001791">
    <property type="entry name" value="Laminin_G"/>
</dbReference>
<dbReference type="InterPro" id="IPR051333">
    <property type="entry name" value="CLIP_Serine_Protease"/>
</dbReference>
<evidence type="ECO:0000256" key="2">
    <source>
        <dbReference type="ARBA" id="ARBA00022525"/>
    </source>
</evidence>
<dbReference type="InterPro" id="IPR013783">
    <property type="entry name" value="Ig-like_fold"/>
</dbReference>
<dbReference type="InterPro" id="IPR036179">
    <property type="entry name" value="Ig-like_dom_sf"/>
</dbReference>
<feature type="domain" description="Laminin G" evidence="7">
    <location>
        <begin position="653"/>
        <end position="826"/>
    </location>
</feature>
<dbReference type="SMART" id="SM00282">
    <property type="entry name" value="LamG"/>
    <property type="match status" value="2"/>
</dbReference>
<feature type="domain" description="EGF-like" evidence="8">
    <location>
        <begin position="573"/>
        <end position="609"/>
    </location>
</feature>
<evidence type="ECO:0000256" key="5">
    <source>
        <dbReference type="PROSITE-ProRule" id="PRU00076"/>
    </source>
</evidence>
<evidence type="ECO:0000313" key="12">
    <source>
        <dbReference type="Proteomes" id="UP001562425"/>
    </source>
</evidence>
<keyword evidence="12" id="KW-1185">Reference proteome</keyword>
<comment type="subcellular location">
    <subcellularLocation>
        <location evidence="1">Secreted</location>
    </subcellularLocation>
</comment>
<dbReference type="SMART" id="SM00409">
    <property type="entry name" value="IG"/>
    <property type="match status" value="1"/>
</dbReference>
<evidence type="ECO:0000259" key="7">
    <source>
        <dbReference type="PROSITE" id="PS50025"/>
    </source>
</evidence>
<dbReference type="InterPro" id="IPR003599">
    <property type="entry name" value="Ig_sub"/>
</dbReference>
<dbReference type="PROSITE" id="PS50835">
    <property type="entry name" value="IG_LIKE"/>
    <property type="match status" value="1"/>
</dbReference>
<feature type="disulfide bond" evidence="5">
    <location>
        <begin position="580"/>
        <end position="597"/>
    </location>
</feature>
<comment type="similarity">
    <text evidence="4">Belongs to the peptidase S1 family. CLIP subfamily.</text>
</comment>
<feature type="disulfide bond" evidence="5">
    <location>
        <begin position="636"/>
        <end position="645"/>
    </location>
</feature>
<dbReference type="Gene3D" id="2.60.120.200">
    <property type="match status" value="2"/>
</dbReference>
<dbReference type="InterPro" id="IPR018114">
    <property type="entry name" value="TRYPSIN_HIS"/>
</dbReference>
<evidence type="ECO:0000256" key="1">
    <source>
        <dbReference type="ARBA" id="ARBA00004613"/>
    </source>
</evidence>